<dbReference type="GO" id="GO:0005737">
    <property type="term" value="C:cytoplasm"/>
    <property type="evidence" value="ECO:0007669"/>
    <property type="project" value="TreeGrafter"/>
</dbReference>
<evidence type="ECO:0000256" key="4">
    <source>
        <dbReference type="PIRSR" id="PIRSR602678-1"/>
    </source>
</evidence>
<sequence>MITRTELLAYLDDLLETSRFQDYCPNGLQVEGKQQIKTLVTGVTASQALLDAAVANNADAILVHHGYFWRGESSPVTGLKYQRLKTLLTHDINLIAYHLPLDAHTEFGNNVQLAKILDIEIDGRISATGDPAIALCGCLKTPQSLAEFSSYIDQQLGRKPTVIAGHDRAITTLGWCTGAAQGYIQQAAELGLDAFISGEVSEQTTHLARELGIHYIAAGHHATERYGVKALGEHIAEQFGLHHAFIDIDNPV</sequence>
<dbReference type="Proteomes" id="UP000094379">
    <property type="component" value="Unassembled WGS sequence"/>
</dbReference>
<dbReference type="STRING" id="291169.A9E74_02031"/>
<feature type="binding site" evidence="4">
    <location>
        <position position="64"/>
    </location>
    <ligand>
        <name>a divalent metal cation</name>
        <dbReference type="ChEBI" id="CHEBI:60240"/>
        <label>2</label>
    </ligand>
</feature>
<feature type="binding site" evidence="4">
    <location>
        <position position="224"/>
    </location>
    <ligand>
        <name>a divalent metal cation</name>
        <dbReference type="ChEBI" id="CHEBI:60240"/>
        <label>1</label>
    </ligand>
</feature>
<dbReference type="EMBL" id="MCRI01000024">
    <property type="protein sequence ID" value="ODN66225.1"/>
    <property type="molecule type" value="Genomic_DNA"/>
</dbReference>
<name>A0A1E3GQL3_9GAMM</name>
<feature type="binding site" evidence="4">
    <location>
        <position position="65"/>
    </location>
    <ligand>
        <name>a divalent metal cation</name>
        <dbReference type="ChEBI" id="CHEBI:60240"/>
        <label>1</label>
    </ligand>
</feature>
<organism evidence="5 6">
    <name type="scientific">Methylophaga muralis</name>
    <dbReference type="NCBI Taxonomy" id="291169"/>
    <lineage>
        <taxon>Bacteria</taxon>
        <taxon>Pseudomonadati</taxon>
        <taxon>Pseudomonadota</taxon>
        <taxon>Gammaproteobacteria</taxon>
        <taxon>Thiotrichales</taxon>
        <taxon>Piscirickettsiaceae</taxon>
        <taxon>Methylophaga</taxon>
    </lineage>
</organism>
<dbReference type="InterPro" id="IPR036069">
    <property type="entry name" value="DUF34/NIF3_sf"/>
</dbReference>
<comment type="similarity">
    <text evidence="1">Belongs to the GTP cyclohydrolase I type 2/NIF3 family.</text>
</comment>
<gene>
    <name evidence="5" type="ORF">A9E74_02031</name>
</gene>
<proteinExistence type="inferred from homology"/>
<feature type="binding site" evidence="4">
    <location>
        <position position="220"/>
    </location>
    <ligand>
        <name>a divalent metal cation</name>
        <dbReference type="ChEBI" id="CHEBI:60240"/>
        <label>1</label>
    </ligand>
</feature>
<evidence type="ECO:0000256" key="3">
    <source>
        <dbReference type="ARBA" id="ARBA00022723"/>
    </source>
</evidence>
<dbReference type="RefSeq" id="WP_069296450.1">
    <property type="nucleotide sequence ID" value="NZ_MCRI01000024.1"/>
</dbReference>
<evidence type="ECO:0000256" key="2">
    <source>
        <dbReference type="ARBA" id="ARBA00022112"/>
    </source>
</evidence>
<dbReference type="FunFam" id="3.40.1390.30:FF:000002">
    <property type="entry name" value="Nif3-like dinuclear metal center protein"/>
    <property type="match status" value="1"/>
</dbReference>
<protein>
    <recommendedName>
        <fullName evidence="2">GTP cyclohydrolase 1 type 2 homolog</fullName>
    </recommendedName>
</protein>
<dbReference type="NCBIfam" id="TIGR00486">
    <property type="entry name" value="YbgI_SA1388"/>
    <property type="match status" value="1"/>
</dbReference>
<dbReference type="PANTHER" id="PTHR13799:SF14">
    <property type="entry name" value="GTP CYCLOHYDROLASE 1 TYPE 2 HOMOLOG"/>
    <property type="match status" value="1"/>
</dbReference>
<dbReference type="PANTHER" id="PTHR13799">
    <property type="entry name" value="NGG1 INTERACTING FACTOR 3"/>
    <property type="match status" value="1"/>
</dbReference>
<evidence type="ECO:0000256" key="1">
    <source>
        <dbReference type="ARBA" id="ARBA00006964"/>
    </source>
</evidence>
<dbReference type="SUPFAM" id="SSF102705">
    <property type="entry name" value="NIF3 (NGG1p interacting factor 3)-like"/>
    <property type="match status" value="1"/>
</dbReference>
<keyword evidence="6" id="KW-1185">Reference proteome</keyword>
<keyword evidence="5" id="KW-0378">Hydrolase</keyword>
<accession>A0A1E3GQL3</accession>
<evidence type="ECO:0000313" key="5">
    <source>
        <dbReference type="EMBL" id="ODN66225.1"/>
    </source>
</evidence>
<keyword evidence="3 4" id="KW-0479">Metal-binding</keyword>
<reference evidence="5 6" key="1">
    <citation type="submission" date="2016-07" db="EMBL/GenBank/DDBJ databases">
        <title>Draft Genome Sequence of Methylophaga muralis Bur 1.</title>
        <authorList>
            <person name="Vasilenko O.V."/>
            <person name="Doronina N.V."/>
            <person name="Shmareva M.N."/>
            <person name="Tarlachkov S.V."/>
            <person name="Mustakhimov I."/>
            <person name="Trotsenko Y.A."/>
        </authorList>
    </citation>
    <scope>NUCLEOTIDE SEQUENCE [LARGE SCALE GENOMIC DNA]</scope>
    <source>
        <strain evidence="5 6">Bur 1</strain>
    </source>
</reference>
<dbReference type="GO" id="GO:0016787">
    <property type="term" value="F:hydrolase activity"/>
    <property type="evidence" value="ECO:0007669"/>
    <property type="project" value="UniProtKB-KW"/>
</dbReference>
<dbReference type="Gene3D" id="3.40.1390.30">
    <property type="entry name" value="NIF3 (NGG1p interacting factor 3)-like"/>
    <property type="match status" value="2"/>
</dbReference>
<dbReference type="AlphaFoldDB" id="A0A1E3GQL3"/>
<comment type="caution">
    <text evidence="5">The sequence shown here is derived from an EMBL/GenBank/DDBJ whole genome shotgun (WGS) entry which is preliminary data.</text>
</comment>
<feature type="binding site" evidence="4">
    <location>
        <position position="102"/>
    </location>
    <ligand>
        <name>a divalent metal cation</name>
        <dbReference type="ChEBI" id="CHEBI:60240"/>
        <label>1</label>
    </ligand>
</feature>
<evidence type="ECO:0000313" key="6">
    <source>
        <dbReference type="Proteomes" id="UP000094379"/>
    </source>
</evidence>
<dbReference type="InterPro" id="IPR002678">
    <property type="entry name" value="DUF34/NIF3"/>
</dbReference>
<dbReference type="GO" id="GO:0046872">
    <property type="term" value="F:metal ion binding"/>
    <property type="evidence" value="ECO:0007669"/>
    <property type="project" value="UniProtKB-KW"/>
</dbReference>
<dbReference type="PATRIC" id="fig|291169.3.peg.2041"/>
<dbReference type="Pfam" id="PF01784">
    <property type="entry name" value="DUF34_NIF3"/>
    <property type="match status" value="1"/>
</dbReference>